<accession>A0A2P2Q1T2</accession>
<dbReference type="EMBL" id="GGEC01080482">
    <property type="protein sequence ID" value="MBX60966.1"/>
    <property type="molecule type" value="Transcribed_RNA"/>
</dbReference>
<evidence type="ECO:0000313" key="1">
    <source>
        <dbReference type="EMBL" id="MBX60966.1"/>
    </source>
</evidence>
<organism evidence="1">
    <name type="scientific">Rhizophora mucronata</name>
    <name type="common">Asiatic mangrove</name>
    <dbReference type="NCBI Taxonomy" id="61149"/>
    <lineage>
        <taxon>Eukaryota</taxon>
        <taxon>Viridiplantae</taxon>
        <taxon>Streptophyta</taxon>
        <taxon>Embryophyta</taxon>
        <taxon>Tracheophyta</taxon>
        <taxon>Spermatophyta</taxon>
        <taxon>Magnoliopsida</taxon>
        <taxon>eudicotyledons</taxon>
        <taxon>Gunneridae</taxon>
        <taxon>Pentapetalae</taxon>
        <taxon>rosids</taxon>
        <taxon>fabids</taxon>
        <taxon>Malpighiales</taxon>
        <taxon>Rhizophoraceae</taxon>
        <taxon>Rhizophora</taxon>
    </lineage>
</organism>
<dbReference type="AlphaFoldDB" id="A0A2P2Q1T2"/>
<sequence>MVSFLWVALAPLCHTTNS</sequence>
<proteinExistence type="predicted"/>
<name>A0A2P2Q1T2_RHIMU</name>
<reference evidence="1" key="1">
    <citation type="submission" date="2018-02" db="EMBL/GenBank/DDBJ databases">
        <title>Rhizophora mucronata_Transcriptome.</title>
        <authorList>
            <person name="Meera S.P."/>
            <person name="Sreeshan A."/>
            <person name="Augustine A."/>
        </authorList>
    </citation>
    <scope>NUCLEOTIDE SEQUENCE</scope>
    <source>
        <tissue evidence="1">Leaf</tissue>
    </source>
</reference>
<protein>
    <submittedName>
        <fullName evidence="1">Uncharacterized protein</fullName>
    </submittedName>
</protein>